<comment type="catalytic activity">
    <reaction evidence="13">
        <text>N(4)-{beta-D-GlcNAc-(1-&gt;2)-[beta-D-GlcNAc-(1-&gt;4)]-alpha-D-Man-(1-&gt;3)-[beta-D-GlcNAc-(1-&gt;2)-alpha-D-Man-(1-&gt;6)]-beta-D-Man-(1-&gt;4)-beta-D-GlcNAc-(1-&gt;4)-beta-D-GlcNAc}-L-asparaginyl-[protein] + UDP-N-acetyl-alpha-D-glucosamine = N(4)-{beta-D-GlcNAc-(1-&gt;2)-[beta-D-GlcNAc-(1-&gt;4)]-alpha-D-Man-(1-&gt;3)-[beta-D-GlcNAc-(1-&gt;2)-[beta-D-GlcNAc-(1-&gt;6)]-alpha-D-Man-(1-&gt;6)]-beta-D-Man-(1-&gt;4)-beta-D-GlcNAc-(1-&gt;4)-beta-D-GlcNAc}-L-asparaginyl-[protein] + UDP + H(+)</text>
        <dbReference type="Rhea" id="RHEA:16921"/>
        <dbReference type="Rhea" id="RHEA-COMP:14374"/>
        <dbReference type="Rhea" id="RHEA-COMP:14377"/>
        <dbReference type="ChEBI" id="CHEBI:15378"/>
        <dbReference type="ChEBI" id="CHEBI:57705"/>
        <dbReference type="ChEBI" id="CHEBI:58223"/>
        <dbReference type="ChEBI" id="CHEBI:139507"/>
        <dbReference type="ChEBI" id="CHEBI:139510"/>
        <dbReference type="EC" id="2.4.1.155"/>
    </reaction>
</comment>
<evidence type="ECO:0000256" key="11">
    <source>
        <dbReference type="ARBA" id="ARBA00023136"/>
    </source>
</evidence>
<keyword evidence="11 15" id="KW-0472">Membrane</keyword>
<sequence>MRLVYETPDRGGGATCHPNGDFGITCIQYAAACGHSRFLILSCFERRPSCSCIHRHSMPDSDEDYELLPSTDSPGSQRLKRRTRGGGCLAPLRRVFKKRPNLVFFLSLALFVSALAFTAYDVVYLKTKLALTNSYNSLVRNLWPVGLPNVTDNWENENSKAMHALLTCMSTDTCSENQTSIVLLSSFHFANSISGHVSGEDIWAASVLLALRQMGYTPIFATNNDQLARTYRQYPDLIKIVILEGAAARECFKDGKCIKTAKHPLGIPAWKMFSFHFWGGSSNPLGNAWTLSPENYAITAPHSHSEENIYLGYSIESTCMKIPMMESEDRPRQAYILAKATKYLFNRDYSWPGVQYDQPPFEVEFLAGFATHNEPEGSVLPEGIEDLGRLNKTEFYRHLGESRALVGVGNPFLSPSPYDALCMGVPFINPILSWDRNDPNNRTKWASQHDTLKFQDPPYVYNVRKNDTEGFWEALGNAMDTPIERYIVPEMTMEALKYRVGKLVEGNWKEKAERLLEERKASGKGEIFEI</sequence>
<dbReference type="PANTHER" id="PTHR15075">
    <property type="entry name" value="ALPHA-MANNOSIDE BETA-1,6-N-ACETYLGLUCOSAMINYLTRANSFERASE"/>
    <property type="match status" value="1"/>
</dbReference>
<dbReference type="EC" id="2.4.1.155" evidence="4"/>
<proteinExistence type="inferred from homology"/>
<evidence type="ECO:0000256" key="14">
    <source>
        <dbReference type="SAM" id="MobiDB-lite"/>
    </source>
</evidence>
<keyword evidence="10" id="KW-0333">Golgi apparatus</keyword>
<evidence type="ECO:0000256" key="10">
    <source>
        <dbReference type="ARBA" id="ARBA00023034"/>
    </source>
</evidence>
<evidence type="ECO:0000313" key="17">
    <source>
        <dbReference type="EMBL" id="KAF5327781.1"/>
    </source>
</evidence>
<comment type="similarity">
    <text evidence="3">Belongs to the glycosyltransferase 18 family.</text>
</comment>
<gene>
    <name evidence="17" type="ORF">D9619_004757</name>
</gene>
<dbReference type="Pfam" id="PF15024">
    <property type="entry name" value="Glyco_transf_18"/>
    <property type="match status" value="1"/>
</dbReference>
<dbReference type="UniPathway" id="UPA00378"/>
<evidence type="ECO:0000256" key="7">
    <source>
        <dbReference type="ARBA" id="ARBA00022692"/>
    </source>
</evidence>
<dbReference type="PANTHER" id="PTHR15075:SF2">
    <property type="entry name" value="ALPHA-1,6-MANNOSYLGLYCOPROTEIN 6-BETA-N-ACETYLGLUCOSAMINYLTRANSFERASE"/>
    <property type="match status" value="1"/>
</dbReference>
<comment type="pathway">
    <text evidence="2">Protein modification; protein glycosylation.</text>
</comment>
<dbReference type="Proteomes" id="UP000567179">
    <property type="component" value="Unassembled WGS sequence"/>
</dbReference>
<keyword evidence="6" id="KW-0808">Transferase</keyword>
<dbReference type="InterPro" id="IPR026116">
    <property type="entry name" value="GT18_cat"/>
</dbReference>
<accession>A0A8H5BRK8</accession>
<evidence type="ECO:0000256" key="1">
    <source>
        <dbReference type="ARBA" id="ARBA00004323"/>
    </source>
</evidence>
<evidence type="ECO:0000259" key="16">
    <source>
        <dbReference type="Pfam" id="PF15024"/>
    </source>
</evidence>
<feature type="region of interest" description="Disordered" evidence="14">
    <location>
        <begin position="62"/>
        <end position="83"/>
    </location>
</feature>
<evidence type="ECO:0000256" key="3">
    <source>
        <dbReference type="ARBA" id="ARBA00007477"/>
    </source>
</evidence>
<dbReference type="InterPro" id="IPR052105">
    <property type="entry name" value="MGAT5_Glycosyltransferase"/>
</dbReference>
<evidence type="ECO:0000256" key="2">
    <source>
        <dbReference type="ARBA" id="ARBA00004922"/>
    </source>
</evidence>
<feature type="domain" description="Glycosyltransferase family 18 catalytic" evidence="16">
    <location>
        <begin position="272"/>
        <end position="505"/>
    </location>
</feature>
<keyword evidence="7 15" id="KW-0812">Transmembrane</keyword>
<evidence type="ECO:0000256" key="5">
    <source>
        <dbReference type="ARBA" id="ARBA00022676"/>
    </source>
</evidence>
<keyword evidence="5" id="KW-0328">Glycosyltransferase</keyword>
<keyword evidence="8" id="KW-0735">Signal-anchor</keyword>
<dbReference type="GO" id="GO:0000139">
    <property type="term" value="C:Golgi membrane"/>
    <property type="evidence" value="ECO:0007669"/>
    <property type="project" value="UniProtKB-SubCell"/>
</dbReference>
<dbReference type="OrthoDB" id="2113294at2759"/>
<keyword evidence="12" id="KW-0325">Glycoprotein</keyword>
<evidence type="ECO:0000256" key="8">
    <source>
        <dbReference type="ARBA" id="ARBA00022968"/>
    </source>
</evidence>
<evidence type="ECO:0000256" key="6">
    <source>
        <dbReference type="ARBA" id="ARBA00022679"/>
    </source>
</evidence>
<dbReference type="AlphaFoldDB" id="A0A8H5BRK8"/>
<name>A0A8H5BRK8_9AGAR</name>
<organism evidence="17 18">
    <name type="scientific">Psilocybe cf. subviscida</name>
    <dbReference type="NCBI Taxonomy" id="2480587"/>
    <lineage>
        <taxon>Eukaryota</taxon>
        <taxon>Fungi</taxon>
        <taxon>Dikarya</taxon>
        <taxon>Basidiomycota</taxon>
        <taxon>Agaricomycotina</taxon>
        <taxon>Agaricomycetes</taxon>
        <taxon>Agaricomycetidae</taxon>
        <taxon>Agaricales</taxon>
        <taxon>Agaricineae</taxon>
        <taxon>Strophariaceae</taxon>
        <taxon>Psilocybe</taxon>
    </lineage>
</organism>
<comment type="caution">
    <text evidence="17">The sequence shown here is derived from an EMBL/GenBank/DDBJ whole genome shotgun (WGS) entry which is preliminary data.</text>
</comment>
<dbReference type="EMBL" id="JAACJJ010000014">
    <property type="protein sequence ID" value="KAF5327781.1"/>
    <property type="molecule type" value="Genomic_DNA"/>
</dbReference>
<evidence type="ECO:0000256" key="13">
    <source>
        <dbReference type="ARBA" id="ARBA00048243"/>
    </source>
</evidence>
<keyword evidence="9 15" id="KW-1133">Transmembrane helix</keyword>
<evidence type="ECO:0000256" key="4">
    <source>
        <dbReference type="ARBA" id="ARBA00012671"/>
    </source>
</evidence>
<reference evidence="17 18" key="1">
    <citation type="journal article" date="2020" name="ISME J.">
        <title>Uncovering the hidden diversity of litter-decomposition mechanisms in mushroom-forming fungi.</title>
        <authorList>
            <person name="Floudas D."/>
            <person name="Bentzer J."/>
            <person name="Ahren D."/>
            <person name="Johansson T."/>
            <person name="Persson P."/>
            <person name="Tunlid A."/>
        </authorList>
    </citation>
    <scope>NUCLEOTIDE SEQUENCE [LARGE SCALE GENOMIC DNA]</scope>
    <source>
        <strain evidence="17 18">CBS 101986</strain>
    </source>
</reference>
<evidence type="ECO:0000256" key="15">
    <source>
        <dbReference type="SAM" id="Phobius"/>
    </source>
</evidence>
<feature type="transmembrane region" description="Helical" evidence="15">
    <location>
        <begin position="102"/>
        <end position="125"/>
    </location>
</feature>
<dbReference type="GO" id="GO:0006487">
    <property type="term" value="P:protein N-linked glycosylation"/>
    <property type="evidence" value="ECO:0007669"/>
    <property type="project" value="TreeGrafter"/>
</dbReference>
<protein>
    <recommendedName>
        <fullName evidence="4">alpha-1,6-mannosyl-glycoprotein 6-beta-N-acetylglucosaminyltransferase</fullName>
        <ecNumber evidence="4">2.4.1.155</ecNumber>
    </recommendedName>
</protein>
<evidence type="ECO:0000256" key="9">
    <source>
        <dbReference type="ARBA" id="ARBA00022989"/>
    </source>
</evidence>
<dbReference type="GO" id="GO:0030144">
    <property type="term" value="F:alpha-1,6-mannosylglycoprotein 6-beta-N-acetylglucosaminyltransferase activity"/>
    <property type="evidence" value="ECO:0007669"/>
    <property type="project" value="UniProtKB-EC"/>
</dbReference>
<keyword evidence="18" id="KW-1185">Reference proteome</keyword>
<comment type="subcellular location">
    <subcellularLocation>
        <location evidence="1">Golgi apparatus membrane</location>
        <topology evidence="1">Single-pass type II membrane protein</topology>
    </subcellularLocation>
</comment>
<evidence type="ECO:0000313" key="18">
    <source>
        <dbReference type="Proteomes" id="UP000567179"/>
    </source>
</evidence>
<evidence type="ECO:0000256" key="12">
    <source>
        <dbReference type="ARBA" id="ARBA00023180"/>
    </source>
</evidence>